<dbReference type="Gene3D" id="3.40.605.10">
    <property type="entry name" value="Aldehyde Dehydrogenase, Chain A, domain 1"/>
    <property type="match status" value="1"/>
</dbReference>
<reference evidence="6 7" key="1">
    <citation type="submission" date="2012-08" db="EMBL/GenBank/DDBJ databases">
        <title>Whole genome shotgun sequence of Gordonia rhizosphera NBRC 16068.</title>
        <authorList>
            <person name="Takarada H."/>
            <person name="Isaki S."/>
            <person name="Hosoyama A."/>
            <person name="Tsuchikane K."/>
            <person name="Katsumata H."/>
            <person name="Baba S."/>
            <person name="Ohji S."/>
            <person name="Yamazaki S."/>
            <person name="Fujita N."/>
        </authorList>
    </citation>
    <scope>NUCLEOTIDE SEQUENCE [LARGE SCALE GENOMIC DNA]</scope>
    <source>
        <strain evidence="6 7">NBRC 16068</strain>
    </source>
</reference>
<proteinExistence type="inferred from homology"/>
<feature type="active site" evidence="3">
    <location>
        <position position="241"/>
    </location>
</feature>
<dbReference type="eggNOG" id="COG1012">
    <property type="taxonomic scope" value="Bacteria"/>
</dbReference>
<evidence type="ECO:0000313" key="7">
    <source>
        <dbReference type="Proteomes" id="UP000008363"/>
    </source>
</evidence>
<dbReference type="Proteomes" id="UP000008363">
    <property type="component" value="Unassembled WGS sequence"/>
</dbReference>
<dbReference type="InterPro" id="IPR016163">
    <property type="entry name" value="Ald_DH_C"/>
</dbReference>
<gene>
    <name evidence="6" type="ORF">GORHZ_125_01400</name>
</gene>
<name>K6WBY5_9ACTN</name>
<protein>
    <submittedName>
        <fullName evidence="6">Putative aldehyde dehydrogenase</fullName>
    </submittedName>
</protein>
<keyword evidence="7" id="KW-1185">Reference proteome</keyword>
<dbReference type="EMBL" id="BAHC01000125">
    <property type="protein sequence ID" value="GAB91256.1"/>
    <property type="molecule type" value="Genomic_DNA"/>
</dbReference>
<dbReference type="InterPro" id="IPR029510">
    <property type="entry name" value="Ald_DH_CS_GLU"/>
</dbReference>
<sequence length="475" mass="49584">MFVGGAWWRASGAIHTVVSPATEQPIAATRHPSIADTLAAVEAADNARDVWAAAPVSERVAACARWLDAVDARAADLDVLWAVEAGMPVRHGRALYRFAAVPAWQSALAGAEEILADQRRSSELGAVLLRRESVGVVVAILPYNGPVVTVASKVIPALLAGCPVVIKAAPESQLTMTIVAECARLAGFPPGVVSVVCGGVDVGQTLTRDPRVDMVSLTGGHVAAQDVLAATRERYARVQLELGGKSPAIILDDAPLDTAMRSLIPGATNAAGQVCALLSRILVSRRRHDEVIERLRVGFERLRIGDPLDPATHIGPLVNAAAVRRTEGVVAQALADGAELITGGTRPEGLDVGHYYRPTLFTGIPEDAQLIRREVFGPATAVQVYDDVADAVRLANATEFGLSGAVFTANTDNGIEIATRIRAGSVAVNAFGPTMSAPFGGVKASGWGREAGPEGILGFTELKQILIGQTPNGTA</sequence>
<keyword evidence="2 4" id="KW-0560">Oxidoreductase</keyword>
<comment type="similarity">
    <text evidence="1 4">Belongs to the aldehyde dehydrogenase family.</text>
</comment>
<dbReference type="AlphaFoldDB" id="K6WBY5"/>
<dbReference type="InterPro" id="IPR016161">
    <property type="entry name" value="Ald_DH/histidinol_DH"/>
</dbReference>
<evidence type="ECO:0000256" key="3">
    <source>
        <dbReference type="PROSITE-ProRule" id="PRU10007"/>
    </source>
</evidence>
<evidence type="ECO:0000259" key="5">
    <source>
        <dbReference type="Pfam" id="PF00171"/>
    </source>
</evidence>
<organism evidence="6 7">
    <name type="scientific">Gordonia rhizosphera NBRC 16068</name>
    <dbReference type="NCBI Taxonomy" id="1108045"/>
    <lineage>
        <taxon>Bacteria</taxon>
        <taxon>Bacillati</taxon>
        <taxon>Actinomycetota</taxon>
        <taxon>Actinomycetes</taxon>
        <taxon>Mycobacteriales</taxon>
        <taxon>Gordoniaceae</taxon>
        <taxon>Gordonia</taxon>
    </lineage>
</organism>
<dbReference type="PROSITE" id="PS00687">
    <property type="entry name" value="ALDEHYDE_DEHYDR_GLU"/>
    <property type="match status" value="1"/>
</dbReference>
<dbReference type="GO" id="GO:0016620">
    <property type="term" value="F:oxidoreductase activity, acting on the aldehyde or oxo group of donors, NAD or NADP as acceptor"/>
    <property type="evidence" value="ECO:0007669"/>
    <property type="project" value="InterPro"/>
</dbReference>
<dbReference type="PANTHER" id="PTHR42804:SF1">
    <property type="entry name" value="ALDEHYDE DEHYDROGENASE-RELATED"/>
    <property type="match status" value="1"/>
</dbReference>
<evidence type="ECO:0000313" key="6">
    <source>
        <dbReference type="EMBL" id="GAB91256.1"/>
    </source>
</evidence>
<evidence type="ECO:0000256" key="4">
    <source>
        <dbReference type="RuleBase" id="RU003345"/>
    </source>
</evidence>
<evidence type="ECO:0000256" key="1">
    <source>
        <dbReference type="ARBA" id="ARBA00009986"/>
    </source>
</evidence>
<dbReference type="SUPFAM" id="SSF53720">
    <property type="entry name" value="ALDH-like"/>
    <property type="match status" value="1"/>
</dbReference>
<dbReference type="InterPro" id="IPR015590">
    <property type="entry name" value="Aldehyde_DH_dom"/>
</dbReference>
<dbReference type="Gene3D" id="3.40.309.10">
    <property type="entry name" value="Aldehyde Dehydrogenase, Chain A, domain 2"/>
    <property type="match status" value="1"/>
</dbReference>
<dbReference type="InterPro" id="IPR016162">
    <property type="entry name" value="Ald_DH_N"/>
</dbReference>
<feature type="domain" description="Aldehyde dehydrogenase" evidence="5">
    <location>
        <begin position="13"/>
        <end position="465"/>
    </location>
</feature>
<dbReference type="STRING" id="1108045.GORHZ_125_01400"/>
<evidence type="ECO:0000256" key="2">
    <source>
        <dbReference type="ARBA" id="ARBA00023002"/>
    </source>
</evidence>
<dbReference type="Pfam" id="PF00171">
    <property type="entry name" value="Aldedh"/>
    <property type="match status" value="1"/>
</dbReference>
<comment type="caution">
    <text evidence="6">The sequence shown here is derived from an EMBL/GenBank/DDBJ whole genome shotgun (WGS) entry which is preliminary data.</text>
</comment>
<accession>K6WBY5</accession>
<dbReference type="PANTHER" id="PTHR42804">
    <property type="entry name" value="ALDEHYDE DEHYDROGENASE"/>
    <property type="match status" value="1"/>
</dbReference>